<evidence type="ECO:0000256" key="5">
    <source>
        <dbReference type="ARBA" id="ARBA00023242"/>
    </source>
</evidence>
<evidence type="ECO:0000256" key="2">
    <source>
        <dbReference type="ARBA" id="ARBA00023015"/>
    </source>
</evidence>
<proteinExistence type="predicted"/>
<feature type="compositionally biased region" description="Polar residues" evidence="6">
    <location>
        <begin position="120"/>
        <end position="135"/>
    </location>
</feature>
<accession>A0ABP1FMC1</accession>
<comment type="subcellular location">
    <subcellularLocation>
        <location evidence="1">Nucleus</location>
    </subcellularLocation>
</comment>
<dbReference type="InterPro" id="IPR045314">
    <property type="entry name" value="bZIP_plant_GBF1"/>
</dbReference>
<evidence type="ECO:0000259" key="7">
    <source>
        <dbReference type="SMART" id="SM00338"/>
    </source>
</evidence>
<evidence type="ECO:0000256" key="6">
    <source>
        <dbReference type="SAM" id="MobiDB-lite"/>
    </source>
</evidence>
<feature type="compositionally biased region" description="Polar residues" evidence="6">
    <location>
        <begin position="160"/>
        <end position="174"/>
    </location>
</feature>
<dbReference type="CDD" id="cd14702">
    <property type="entry name" value="bZIP_plant_GBF1"/>
    <property type="match status" value="1"/>
</dbReference>
<keyword evidence="3" id="KW-0238">DNA-binding</keyword>
<organism evidence="8 9">
    <name type="scientific">Coccomyxa viridis</name>
    <dbReference type="NCBI Taxonomy" id="1274662"/>
    <lineage>
        <taxon>Eukaryota</taxon>
        <taxon>Viridiplantae</taxon>
        <taxon>Chlorophyta</taxon>
        <taxon>core chlorophytes</taxon>
        <taxon>Trebouxiophyceae</taxon>
        <taxon>Trebouxiophyceae incertae sedis</taxon>
        <taxon>Coccomyxaceae</taxon>
        <taxon>Coccomyxa</taxon>
    </lineage>
</organism>
<keyword evidence="9" id="KW-1185">Reference proteome</keyword>
<keyword evidence="5" id="KW-0539">Nucleus</keyword>
<dbReference type="InterPro" id="IPR004827">
    <property type="entry name" value="bZIP"/>
</dbReference>
<feature type="region of interest" description="Disordered" evidence="6">
    <location>
        <begin position="160"/>
        <end position="217"/>
    </location>
</feature>
<evidence type="ECO:0000313" key="9">
    <source>
        <dbReference type="Proteomes" id="UP001497392"/>
    </source>
</evidence>
<dbReference type="SMART" id="SM00338">
    <property type="entry name" value="BRLZ"/>
    <property type="match status" value="1"/>
</dbReference>
<feature type="domain" description="BZIP" evidence="7">
    <location>
        <begin position="224"/>
        <end position="288"/>
    </location>
</feature>
<dbReference type="EMBL" id="CAXHTA020000005">
    <property type="protein sequence ID" value="CAL5221108.1"/>
    <property type="molecule type" value="Genomic_DNA"/>
</dbReference>
<protein>
    <submittedName>
        <fullName evidence="8">G3241 protein</fullName>
    </submittedName>
</protein>
<keyword evidence="4" id="KW-0804">Transcription</keyword>
<dbReference type="Proteomes" id="UP001497392">
    <property type="component" value="Unassembled WGS sequence"/>
</dbReference>
<reference evidence="8 9" key="1">
    <citation type="submission" date="2024-06" db="EMBL/GenBank/DDBJ databases">
        <authorList>
            <person name="Kraege A."/>
            <person name="Thomma B."/>
        </authorList>
    </citation>
    <scope>NUCLEOTIDE SEQUENCE [LARGE SCALE GENOMIC DNA]</scope>
</reference>
<evidence type="ECO:0000313" key="8">
    <source>
        <dbReference type="EMBL" id="CAL5221108.1"/>
    </source>
</evidence>
<feature type="compositionally biased region" description="Acidic residues" evidence="6">
    <location>
        <begin position="186"/>
        <end position="195"/>
    </location>
</feature>
<evidence type="ECO:0000256" key="3">
    <source>
        <dbReference type="ARBA" id="ARBA00023125"/>
    </source>
</evidence>
<comment type="caution">
    <text evidence="8">The sequence shown here is derived from an EMBL/GenBank/DDBJ whole genome shotgun (WGS) entry which is preliminary data.</text>
</comment>
<sequence length="438" mass="47840">MAEVTLHQDRKIKGLALSPSFTAPAEITFDNHSPASALSELDAGLDFDGFELQYLLEPQFADSPMHSNSRLLDGMDQVLSSPDLSPIKLPPSSFATPVKNRTIVNITASSAVGQAVPALSTCSTDSRQDYGSTDSRGTRARLPRRAAAAAALEQSYFRFGSTSPDGITDASPSPLTKEDEHGDMDMGMDFDLLDSDAEKKSGQKRPRRRVIVDTKDANGRAYTQSEIRRMKRRITNRESARRMRLKRQEEWAAIKRQARLMREQVQSMGAKQAALAAQAETLRGEARHWRSMWEQSASANHDLTQRLAACAIDRQVEGCLVGVGEGHSLSDEVMHVDALLKDPTAMVEPIMGRAHSCAVPSSPSAHTYGNIPCNTLQRRAASTPEALPDFLVAAGMPTGLGCPEDADGMSDALATLIEQAREFEDHIDGQNLEDYLDM</sequence>
<evidence type="ECO:0000256" key="4">
    <source>
        <dbReference type="ARBA" id="ARBA00023163"/>
    </source>
</evidence>
<keyword evidence="2" id="KW-0805">Transcription regulation</keyword>
<feature type="region of interest" description="Disordered" evidence="6">
    <location>
        <begin position="120"/>
        <end position="145"/>
    </location>
</feature>
<gene>
    <name evidence="8" type="primary">g3241</name>
    <name evidence="8" type="ORF">VP750_LOCUS2767</name>
</gene>
<name>A0ABP1FMC1_9CHLO</name>
<evidence type="ECO:0000256" key="1">
    <source>
        <dbReference type="ARBA" id="ARBA00004123"/>
    </source>
</evidence>